<sequence>MAVKLGGQGDGPFLTLPTSTTDQAALAAYLCDTLGMGARWIAGTTDTSPLASMDLFSITGGLVRVFEIVGYVTTVIETQACNMQIVYDPDDGGADIDLCTALDISADVTGAIYRITGDVSDAIIDTLDIAEATPSTNEGSYMGIIMSPGDIKVTYADTNTGVIDWYIHYESIGGGTIVAG</sequence>
<organism evidence="1">
    <name type="scientific">marine sediment metagenome</name>
    <dbReference type="NCBI Taxonomy" id="412755"/>
    <lineage>
        <taxon>unclassified sequences</taxon>
        <taxon>metagenomes</taxon>
        <taxon>ecological metagenomes</taxon>
    </lineage>
</organism>
<gene>
    <name evidence="1" type="ORF">LCGC14_0412470</name>
</gene>
<reference evidence="1" key="1">
    <citation type="journal article" date="2015" name="Nature">
        <title>Complex archaea that bridge the gap between prokaryotes and eukaryotes.</title>
        <authorList>
            <person name="Spang A."/>
            <person name="Saw J.H."/>
            <person name="Jorgensen S.L."/>
            <person name="Zaremba-Niedzwiedzka K."/>
            <person name="Martijn J."/>
            <person name="Lind A.E."/>
            <person name="van Eijk R."/>
            <person name="Schleper C."/>
            <person name="Guy L."/>
            <person name="Ettema T.J."/>
        </authorList>
    </citation>
    <scope>NUCLEOTIDE SEQUENCE</scope>
</reference>
<proteinExistence type="predicted"/>
<name>A0A0F9VFG2_9ZZZZ</name>
<protein>
    <submittedName>
        <fullName evidence="1">Uncharacterized protein</fullName>
    </submittedName>
</protein>
<dbReference type="EMBL" id="LAZR01000365">
    <property type="protein sequence ID" value="KKN72296.1"/>
    <property type="molecule type" value="Genomic_DNA"/>
</dbReference>
<dbReference type="AlphaFoldDB" id="A0A0F9VFG2"/>
<comment type="caution">
    <text evidence="1">The sequence shown here is derived from an EMBL/GenBank/DDBJ whole genome shotgun (WGS) entry which is preliminary data.</text>
</comment>
<evidence type="ECO:0000313" key="1">
    <source>
        <dbReference type="EMBL" id="KKN72296.1"/>
    </source>
</evidence>
<accession>A0A0F9VFG2</accession>